<evidence type="ECO:0000313" key="1">
    <source>
        <dbReference type="EMBL" id="RPH29923.1"/>
    </source>
</evidence>
<accession>A0A3N5EBT3</accession>
<dbReference type="Proteomes" id="UP000268615">
    <property type="component" value="Unassembled WGS sequence"/>
</dbReference>
<protein>
    <submittedName>
        <fullName evidence="1">Uncharacterized protein</fullName>
    </submittedName>
</protein>
<name>A0A3N5EBT3_9ENTR</name>
<proteinExistence type="predicted"/>
<dbReference type="EMBL" id="RPOH01000013">
    <property type="protein sequence ID" value="RPH29923.1"/>
    <property type="molecule type" value="Genomic_DNA"/>
</dbReference>
<evidence type="ECO:0000313" key="2">
    <source>
        <dbReference type="Proteomes" id="UP000268615"/>
    </source>
</evidence>
<comment type="caution">
    <text evidence="1">The sequence shown here is derived from an EMBL/GenBank/DDBJ whole genome shotgun (WGS) entry which is preliminary data.</text>
</comment>
<dbReference type="AlphaFoldDB" id="A0A3N5EBT3"/>
<dbReference type="OrthoDB" id="9813465at2"/>
<gene>
    <name evidence="1" type="ORF">EHN07_04270</name>
</gene>
<sequence>MVQPENIILNNPFKSRVDLRELVSELLNTVSPLFKKDASRIDLLISAILAGDGIAFEAQSCPQAIISEAAVRLVMGHQSKLLSLESHQ</sequence>
<dbReference type="RefSeq" id="WP_124022959.1">
    <property type="nucleotide sequence ID" value="NZ_RPOH01000013.1"/>
</dbReference>
<organism evidence="1 2">
    <name type="scientific">Buttiauxella warmboldiae</name>
    <dbReference type="NCBI Taxonomy" id="82993"/>
    <lineage>
        <taxon>Bacteria</taxon>
        <taxon>Pseudomonadati</taxon>
        <taxon>Pseudomonadota</taxon>
        <taxon>Gammaproteobacteria</taxon>
        <taxon>Enterobacterales</taxon>
        <taxon>Enterobacteriaceae</taxon>
        <taxon>Buttiauxella</taxon>
    </lineage>
</organism>
<keyword evidence="2" id="KW-1185">Reference proteome</keyword>
<reference evidence="1 2" key="1">
    <citation type="submission" date="2018-11" db="EMBL/GenBank/DDBJ databases">
        <title>Draft genome sequence of Buttiauxella warmboldiae CCUG 35512.</title>
        <authorList>
            <person name="Salva-Serra F."/>
            <person name="Marathe N."/>
            <person name="Moore E."/>
            <person name="Svensson L."/>
            <person name="Engstrom-Jakobsson H."/>
        </authorList>
    </citation>
    <scope>NUCLEOTIDE SEQUENCE [LARGE SCALE GENOMIC DNA]</scope>
    <source>
        <strain evidence="1 2">CCUG 35512</strain>
    </source>
</reference>